<sequence>MPSYRSSLPANHGLPPTAAPRRTRQSTGGQAALPFNHMIALHHPHDIRALYKEFRHHISSGKMVTFDLSTRQFKIWTPPLRQAVSGVLSTASPLSYVGMLGYCAPKCPHALNPFLRTADCTMVVRPYCHNGTTKYVFLAPHPGCEFRMPIPWFGVERFDPDVDDAYNEDEDDIDLVSSAYISQSANTSMEDMDDTLFAFIEEEPGSSPVSSENIVSPSRPQPVALKKGKPTLSSFFTAATAERRASYDREQVKLLTSAFCAGVFEDFPALHPAYFLSKVPAILAPYDPAVNSGTRTFNHLQYLETAIGKVIRAANSNLGATPTAYRELLSLSQSCGVCLAVYSPDGYQAHVENNDSGPRCQNTPGCPPVSEHQIVVVDPKHLPERTFLNNQQPAFGDSIDSALGRPFLEWNSKLGIPADVWAMVSTAVIACEACKLVRTFAADKAHRAIDGFCMDPGCCESDDDSRSNPSISSRKGKQRAVD</sequence>
<proteinExistence type="predicted"/>
<accession>A0A8H5D4M3</accession>
<protein>
    <submittedName>
        <fullName evidence="2">Uncharacterized protein</fullName>
    </submittedName>
</protein>
<evidence type="ECO:0000256" key="1">
    <source>
        <dbReference type="SAM" id="MobiDB-lite"/>
    </source>
</evidence>
<keyword evidence="3" id="KW-1185">Reference proteome</keyword>
<reference evidence="2 3" key="1">
    <citation type="journal article" date="2020" name="ISME J.">
        <title>Uncovering the hidden diversity of litter-decomposition mechanisms in mushroom-forming fungi.</title>
        <authorList>
            <person name="Floudas D."/>
            <person name="Bentzer J."/>
            <person name="Ahren D."/>
            <person name="Johansson T."/>
            <person name="Persson P."/>
            <person name="Tunlid A."/>
        </authorList>
    </citation>
    <scope>NUCLEOTIDE SEQUENCE [LARGE SCALE GENOMIC DNA]</scope>
    <source>
        <strain evidence="2 3">CBS 406.79</strain>
    </source>
</reference>
<gene>
    <name evidence="2" type="ORF">D9757_012736</name>
</gene>
<dbReference type="AlphaFoldDB" id="A0A8H5D4M3"/>
<comment type="caution">
    <text evidence="2">The sequence shown here is derived from an EMBL/GenBank/DDBJ whole genome shotgun (WGS) entry which is preliminary data.</text>
</comment>
<organism evidence="2 3">
    <name type="scientific">Collybiopsis confluens</name>
    <dbReference type="NCBI Taxonomy" id="2823264"/>
    <lineage>
        <taxon>Eukaryota</taxon>
        <taxon>Fungi</taxon>
        <taxon>Dikarya</taxon>
        <taxon>Basidiomycota</taxon>
        <taxon>Agaricomycotina</taxon>
        <taxon>Agaricomycetes</taxon>
        <taxon>Agaricomycetidae</taxon>
        <taxon>Agaricales</taxon>
        <taxon>Marasmiineae</taxon>
        <taxon>Omphalotaceae</taxon>
        <taxon>Collybiopsis</taxon>
    </lineage>
</organism>
<feature type="region of interest" description="Disordered" evidence="1">
    <location>
        <begin position="1"/>
        <end position="28"/>
    </location>
</feature>
<feature type="region of interest" description="Disordered" evidence="1">
    <location>
        <begin position="461"/>
        <end position="482"/>
    </location>
</feature>
<name>A0A8H5D4M3_9AGAR</name>
<evidence type="ECO:0000313" key="3">
    <source>
        <dbReference type="Proteomes" id="UP000518752"/>
    </source>
</evidence>
<dbReference type="EMBL" id="JAACJN010000272">
    <property type="protein sequence ID" value="KAF5353019.1"/>
    <property type="molecule type" value="Genomic_DNA"/>
</dbReference>
<evidence type="ECO:0000313" key="2">
    <source>
        <dbReference type="EMBL" id="KAF5353019.1"/>
    </source>
</evidence>
<dbReference type="OrthoDB" id="3071161at2759"/>
<dbReference type="Proteomes" id="UP000518752">
    <property type="component" value="Unassembled WGS sequence"/>
</dbReference>